<protein>
    <recommendedName>
        <fullName evidence="15">Calcium-transporting ATPase</fullName>
        <ecNumber evidence="15">7.2.2.10</ecNumber>
    </recommendedName>
</protein>
<keyword evidence="8 15" id="KW-0067">ATP-binding</keyword>
<keyword evidence="7 15" id="KW-0106">Calcium</keyword>
<dbReference type="FunFam" id="3.40.50.1000:FF:000001">
    <property type="entry name" value="Phospholipid-transporting ATPase IC"/>
    <property type="match status" value="1"/>
</dbReference>
<dbReference type="Gene3D" id="2.70.150.10">
    <property type="entry name" value="Calcium-transporting ATPase, cytoplasmic transduction domain A"/>
    <property type="match status" value="1"/>
</dbReference>
<dbReference type="InterPro" id="IPR006068">
    <property type="entry name" value="ATPase_P-typ_cation-transptr_C"/>
</dbReference>
<evidence type="ECO:0000256" key="13">
    <source>
        <dbReference type="ARBA" id="ARBA00023136"/>
    </source>
</evidence>
<dbReference type="PRINTS" id="PR00120">
    <property type="entry name" value="HATPASE"/>
</dbReference>
<dbReference type="EMBL" id="LT554051">
    <property type="protein sequence ID" value="SAM03099.1"/>
    <property type="molecule type" value="Genomic_DNA"/>
</dbReference>
<feature type="transmembrane region" description="Helical" evidence="15">
    <location>
        <begin position="414"/>
        <end position="441"/>
    </location>
</feature>
<keyword evidence="10" id="KW-1278">Translocase</keyword>
<dbReference type="Gene3D" id="3.40.50.1000">
    <property type="entry name" value="HAD superfamily/HAD-like"/>
    <property type="match status" value="1"/>
</dbReference>
<dbReference type="FunFam" id="1.20.1110.10:FF:000039">
    <property type="entry name" value="Calcium-transporting ATPase"/>
    <property type="match status" value="1"/>
</dbReference>
<dbReference type="PANTHER" id="PTHR24093">
    <property type="entry name" value="CATION TRANSPORTING ATPASE"/>
    <property type="match status" value="1"/>
</dbReference>
<evidence type="ECO:0000256" key="9">
    <source>
        <dbReference type="ARBA" id="ARBA00022842"/>
    </source>
</evidence>
<keyword evidence="13 15" id="KW-0472">Membrane</keyword>
<name>A0A163MB79_ABSGL</name>
<dbReference type="InterPro" id="IPR023214">
    <property type="entry name" value="HAD_sf"/>
</dbReference>
<feature type="domain" description="P-type ATPase A" evidence="16">
    <location>
        <begin position="220"/>
        <end position="347"/>
    </location>
</feature>
<feature type="transmembrane region" description="Helical" evidence="15">
    <location>
        <begin position="146"/>
        <end position="163"/>
    </location>
</feature>
<evidence type="ECO:0000259" key="17">
    <source>
        <dbReference type="Pfam" id="PF00689"/>
    </source>
</evidence>
<dbReference type="InterPro" id="IPR006408">
    <property type="entry name" value="P-type_ATPase_IIB"/>
</dbReference>
<dbReference type="InterPro" id="IPR023299">
    <property type="entry name" value="ATPase_P-typ_cyto_dom_N"/>
</dbReference>
<dbReference type="FunFam" id="2.70.150.10:FF:000028">
    <property type="entry name" value="Calcium-transporting ATPase"/>
    <property type="match status" value="1"/>
</dbReference>
<feature type="transmembrane region" description="Helical" evidence="15">
    <location>
        <begin position="966"/>
        <end position="985"/>
    </location>
</feature>
<dbReference type="InterPro" id="IPR018303">
    <property type="entry name" value="ATPase_P-typ_P_site"/>
</dbReference>
<dbReference type="InterPro" id="IPR001757">
    <property type="entry name" value="P_typ_ATPase"/>
</dbReference>
<evidence type="ECO:0000256" key="14">
    <source>
        <dbReference type="ARBA" id="ARBA00048694"/>
    </source>
</evidence>
<comment type="subcellular location">
    <subcellularLocation>
        <location evidence="1">Endomembrane system</location>
        <topology evidence="1">Multi-pass membrane protein</topology>
    </subcellularLocation>
    <subcellularLocation>
        <location evidence="15">Membrane</location>
        <topology evidence="15">Multi-pass membrane protein</topology>
    </subcellularLocation>
</comment>
<dbReference type="FunCoup" id="A0A163MB79">
    <property type="interactions" value="536"/>
</dbReference>
<dbReference type="GO" id="GO:0016887">
    <property type="term" value="F:ATP hydrolysis activity"/>
    <property type="evidence" value="ECO:0007669"/>
    <property type="project" value="InterPro"/>
</dbReference>
<dbReference type="Gene3D" id="3.40.1110.10">
    <property type="entry name" value="Calcium-transporting ATPase, cytoplasmic domain N"/>
    <property type="match status" value="1"/>
</dbReference>
<dbReference type="SFLD" id="SFLDF00027">
    <property type="entry name" value="p-type_atpase"/>
    <property type="match status" value="1"/>
</dbReference>
<dbReference type="Pfam" id="PF00690">
    <property type="entry name" value="Cation_ATPase_N"/>
    <property type="match status" value="1"/>
</dbReference>
<dbReference type="OrthoDB" id="3352408at2759"/>
<dbReference type="InterPro" id="IPR036412">
    <property type="entry name" value="HAD-like_sf"/>
</dbReference>
<evidence type="ECO:0000256" key="6">
    <source>
        <dbReference type="ARBA" id="ARBA00022741"/>
    </source>
</evidence>
<feature type="transmembrane region" description="Helical" evidence="15">
    <location>
        <begin position="931"/>
        <end position="954"/>
    </location>
</feature>
<dbReference type="SUPFAM" id="SSF81665">
    <property type="entry name" value="Calcium ATPase, transmembrane domain M"/>
    <property type="match status" value="1"/>
</dbReference>
<dbReference type="SUPFAM" id="SSF81653">
    <property type="entry name" value="Calcium ATPase, transduction domain A"/>
    <property type="match status" value="1"/>
</dbReference>
<feature type="transmembrane region" description="Helical" evidence="15">
    <location>
        <begin position="183"/>
        <end position="203"/>
    </location>
</feature>
<sequence length="1116" mass="122639">MPFDEKHDIMESQHYQHCTSFESTATIDMTRLPHCDPDNPFDFTLQQLESLVDRKDLGFLQQLQGVEGLARGLHTSLTRGLTDPVSSTCNTMDHTPSSFYLEKQQQATDVVPTFTQRQQVFGTNTLPTMDSNSLLQLMWIALQDKTLILLTISAVISLTVGIYEDRTTVELDSHGNPTPGVKWVEGMAIIVAVFLVVVVGSVNDYQKEKQFRKLNAKKDDRHVNAIRGGQPCFLSVHDIQVGDVLSLEPGDILPADGVFIQGHNVKCDESSATGESEAVRKACWQDCIINLDHNTADDDCAKSLSTTHSYEPKQHPDPFLISGSKVLEGICTYLITAVGCHSSHGRTLMSLRVKSEVTPLQEKLNTLAEDIAKLGIAAAGFLFMVLSIRAVIVYLNADPSTTGATEIVSQLTHILITTITVVVVAVPEGLPLAVTLALAYATQRMLKENNLVRILAACETMGNATNICSDKTGTLTQNKMTVVAGTFGSSFRFRSNPPVYRTDLIELDNIRRRIPLSVRCFINQAVATNSTSFRLANTNTEATLVGNKTETAMLNFTRDYLDSEPFECLRACWPVEQVFPFDSTIKAMGTVIRVTLGDGRTVYRLHIKGAAELLLSRCGHLISMHDPSYTTHATEKESSRYDIKTRPMSDHTITRMGKIIQCYGNNSLRTIAMCYRDFDTWSATWTLQECLELGGLTMLGVVGIEDPLRPGAKQAVLNCQKAGVCVRMVTGDNMLTAKSIARKCGIYRYGDLAMDGATFRKLSPDLRATLLPHLRVLARSNPQDKKLLVQSLKDRGEIVAVTGDGTNDGPALKAADVGFSMQSGTEVANEASSIILMDDNFSSIVHAILWGRCVNDSVRKFLQFQITVNITAVLLTIVSALTSSDQKSILTAVQLLWVNLIMDTFAALALATDPPTPKLLHRMPEPRAAPLISPCMWKMIIGQTVYQIAVMSSLLYTDVLQIQDPALLQTMVFTTFVFCQIFNEVNCRCIDNEINIIKGILNNRFFMAIFGICVIGQVLIVEYGGTAFQTIGLDRAQWTLCVLLGFLSIPVGALIRLVPDSLIFSSPTSFPSSDYNQNVVNVSLSSNLSTCSWRASLSSTGYDVLEDGHSIGSFYG</sequence>
<dbReference type="InterPro" id="IPR044492">
    <property type="entry name" value="P_typ_ATPase_HD_dom"/>
</dbReference>
<evidence type="ECO:0000259" key="18">
    <source>
        <dbReference type="Pfam" id="PF00690"/>
    </source>
</evidence>
<keyword evidence="6 15" id="KW-0547">Nucleotide-binding</keyword>
<keyword evidence="2 15" id="KW-0813">Transport</keyword>
<keyword evidence="12 15" id="KW-0406">Ion transport</keyword>
<dbReference type="STRING" id="4829.A0A163MB79"/>
<dbReference type="PRINTS" id="PR00119">
    <property type="entry name" value="CATATPASE"/>
</dbReference>
<evidence type="ECO:0000313" key="20">
    <source>
        <dbReference type="Proteomes" id="UP000078561"/>
    </source>
</evidence>
<gene>
    <name evidence="19" type="primary">ABSGL_08917.1 scaffold 10588</name>
</gene>
<dbReference type="SFLD" id="SFLDS00003">
    <property type="entry name" value="Haloacid_Dehalogenase"/>
    <property type="match status" value="1"/>
</dbReference>
<evidence type="ECO:0000259" key="16">
    <source>
        <dbReference type="Pfam" id="PF00122"/>
    </source>
</evidence>
<reference evidence="19" key="1">
    <citation type="submission" date="2016-04" db="EMBL/GenBank/DDBJ databases">
        <authorList>
            <person name="Evans L.H."/>
            <person name="Alamgir A."/>
            <person name="Owens N."/>
            <person name="Weber N.D."/>
            <person name="Virtaneva K."/>
            <person name="Barbian K."/>
            <person name="Babar A."/>
            <person name="Rosenke K."/>
        </authorList>
    </citation>
    <scope>NUCLEOTIDE SEQUENCE [LARGE SCALE GENOMIC DNA]</scope>
    <source>
        <strain evidence="19">CBS 101.48</strain>
    </source>
</reference>
<dbReference type="NCBIfam" id="TIGR01517">
    <property type="entry name" value="ATPase-IIB_Ca"/>
    <property type="match status" value="1"/>
</dbReference>
<keyword evidence="9" id="KW-0460">Magnesium</keyword>
<comment type="catalytic activity">
    <reaction evidence="14 15">
        <text>Ca(2+)(in) + ATP + H2O = Ca(2+)(out) + ADP + phosphate + H(+)</text>
        <dbReference type="Rhea" id="RHEA:18105"/>
        <dbReference type="ChEBI" id="CHEBI:15377"/>
        <dbReference type="ChEBI" id="CHEBI:15378"/>
        <dbReference type="ChEBI" id="CHEBI:29108"/>
        <dbReference type="ChEBI" id="CHEBI:30616"/>
        <dbReference type="ChEBI" id="CHEBI:43474"/>
        <dbReference type="ChEBI" id="CHEBI:456216"/>
        <dbReference type="EC" id="7.2.2.10"/>
    </reaction>
</comment>
<dbReference type="InterPro" id="IPR059000">
    <property type="entry name" value="ATPase_P-type_domA"/>
</dbReference>
<dbReference type="InParanoid" id="A0A163MB79"/>
<feature type="transmembrane region" description="Helical" evidence="15">
    <location>
        <begin position="1036"/>
        <end position="1058"/>
    </location>
</feature>
<evidence type="ECO:0000256" key="12">
    <source>
        <dbReference type="ARBA" id="ARBA00023065"/>
    </source>
</evidence>
<evidence type="ECO:0000256" key="2">
    <source>
        <dbReference type="ARBA" id="ARBA00022448"/>
    </source>
</evidence>
<feature type="transmembrane region" description="Helical" evidence="15">
    <location>
        <begin position="1005"/>
        <end position="1024"/>
    </location>
</feature>
<keyword evidence="20" id="KW-1185">Reference proteome</keyword>
<dbReference type="PANTHER" id="PTHR24093:SF369">
    <property type="entry name" value="CALCIUM-TRANSPORTING ATPASE"/>
    <property type="match status" value="1"/>
</dbReference>
<dbReference type="Pfam" id="PF13246">
    <property type="entry name" value="Cation_ATPase"/>
    <property type="match status" value="1"/>
</dbReference>
<evidence type="ECO:0000256" key="4">
    <source>
        <dbReference type="ARBA" id="ARBA00022692"/>
    </source>
</evidence>
<dbReference type="GO" id="GO:0046872">
    <property type="term" value="F:metal ion binding"/>
    <property type="evidence" value="ECO:0007669"/>
    <property type="project" value="UniProtKB-KW"/>
</dbReference>
<keyword evidence="3 15" id="KW-0109">Calcium transport</keyword>
<dbReference type="InterPro" id="IPR023298">
    <property type="entry name" value="ATPase_P-typ_TM_dom_sf"/>
</dbReference>
<evidence type="ECO:0000256" key="11">
    <source>
        <dbReference type="ARBA" id="ARBA00022989"/>
    </source>
</evidence>
<evidence type="ECO:0000256" key="8">
    <source>
        <dbReference type="ARBA" id="ARBA00022840"/>
    </source>
</evidence>
<keyword evidence="11 15" id="KW-1133">Transmembrane helix</keyword>
<dbReference type="Pfam" id="PF00689">
    <property type="entry name" value="Cation_ATPase_C"/>
    <property type="match status" value="1"/>
</dbReference>
<dbReference type="NCBIfam" id="TIGR01494">
    <property type="entry name" value="ATPase_P-type"/>
    <property type="match status" value="2"/>
</dbReference>
<evidence type="ECO:0000256" key="5">
    <source>
        <dbReference type="ARBA" id="ARBA00022723"/>
    </source>
</evidence>
<feature type="domain" description="Cation-transporting P-type ATPase C-terminal" evidence="17">
    <location>
        <begin position="888"/>
        <end position="1057"/>
    </location>
</feature>
<dbReference type="SFLD" id="SFLDG00002">
    <property type="entry name" value="C1.7:_P-type_atpase_like"/>
    <property type="match status" value="1"/>
</dbReference>
<comment type="similarity">
    <text evidence="15">Belongs to the cation transport ATPase (P-type) (TC 3.A.3) family.</text>
</comment>
<keyword evidence="5" id="KW-0479">Metal-binding</keyword>
<dbReference type="GO" id="GO:0012505">
    <property type="term" value="C:endomembrane system"/>
    <property type="evidence" value="ECO:0007669"/>
    <property type="project" value="UniProtKB-SubCell"/>
</dbReference>
<proteinExistence type="inferred from homology"/>
<evidence type="ECO:0000313" key="19">
    <source>
        <dbReference type="EMBL" id="SAM03099.1"/>
    </source>
</evidence>
<dbReference type="InterPro" id="IPR008250">
    <property type="entry name" value="ATPase_P-typ_transduc_dom_A_sf"/>
</dbReference>
<evidence type="ECO:0000256" key="1">
    <source>
        <dbReference type="ARBA" id="ARBA00004127"/>
    </source>
</evidence>
<dbReference type="GO" id="GO:0006874">
    <property type="term" value="P:intracellular calcium ion homeostasis"/>
    <property type="evidence" value="ECO:0007669"/>
    <property type="project" value="TreeGrafter"/>
</dbReference>
<dbReference type="GO" id="GO:0005886">
    <property type="term" value="C:plasma membrane"/>
    <property type="evidence" value="ECO:0007669"/>
    <property type="project" value="TreeGrafter"/>
</dbReference>
<dbReference type="Pfam" id="PF00122">
    <property type="entry name" value="E1-E2_ATPase"/>
    <property type="match status" value="1"/>
</dbReference>
<comment type="function">
    <text evidence="15">Catalyzes the hydrolysis of ATP coupled with the transport of calcium.</text>
</comment>
<feature type="transmembrane region" description="Helical" evidence="15">
    <location>
        <begin position="888"/>
        <end position="910"/>
    </location>
</feature>
<dbReference type="SUPFAM" id="SSF81660">
    <property type="entry name" value="Metal cation-transporting ATPase, ATP-binding domain N"/>
    <property type="match status" value="1"/>
</dbReference>
<accession>A0A163MB79</accession>
<evidence type="ECO:0000256" key="3">
    <source>
        <dbReference type="ARBA" id="ARBA00022568"/>
    </source>
</evidence>
<feature type="domain" description="Cation-transporting P-type ATPase N-terminal" evidence="18">
    <location>
        <begin position="114"/>
        <end position="157"/>
    </location>
</feature>
<dbReference type="GO" id="GO:0005388">
    <property type="term" value="F:P-type calcium transporter activity"/>
    <property type="evidence" value="ECO:0007669"/>
    <property type="project" value="UniProtKB-EC"/>
</dbReference>
<evidence type="ECO:0000256" key="15">
    <source>
        <dbReference type="RuleBase" id="RU361146"/>
    </source>
</evidence>
<feature type="transmembrane region" description="Helical" evidence="15">
    <location>
        <begin position="371"/>
        <end position="394"/>
    </location>
</feature>
<dbReference type="EC" id="7.2.2.10" evidence="15"/>
<organism evidence="19">
    <name type="scientific">Absidia glauca</name>
    <name type="common">Pin mould</name>
    <dbReference type="NCBI Taxonomy" id="4829"/>
    <lineage>
        <taxon>Eukaryota</taxon>
        <taxon>Fungi</taxon>
        <taxon>Fungi incertae sedis</taxon>
        <taxon>Mucoromycota</taxon>
        <taxon>Mucoromycotina</taxon>
        <taxon>Mucoromycetes</taxon>
        <taxon>Mucorales</taxon>
        <taxon>Cunninghamellaceae</taxon>
        <taxon>Absidia</taxon>
    </lineage>
</organism>
<dbReference type="AlphaFoldDB" id="A0A163MB79"/>
<dbReference type="PROSITE" id="PS00154">
    <property type="entry name" value="ATPASE_E1_E2"/>
    <property type="match status" value="1"/>
</dbReference>
<dbReference type="GO" id="GO:0005524">
    <property type="term" value="F:ATP binding"/>
    <property type="evidence" value="ECO:0007669"/>
    <property type="project" value="UniProtKB-KW"/>
</dbReference>
<evidence type="ECO:0000256" key="7">
    <source>
        <dbReference type="ARBA" id="ARBA00022837"/>
    </source>
</evidence>
<dbReference type="InterPro" id="IPR004014">
    <property type="entry name" value="ATPase_P-typ_cation-transptr_N"/>
</dbReference>
<dbReference type="SUPFAM" id="SSF56784">
    <property type="entry name" value="HAD-like"/>
    <property type="match status" value="1"/>
</dbReference>
<dbReference type="Proteomes" id="UP000078561">
    <property type="component" value="Unassembled WGS sequence"/>
</dbReference>
<keyword evidence="4 15" id="KW-0812">Transmembrane</keyword>
<evidence type="ECO:0000256" key="10">
    <source>
        <dbReference type="ARBA" id="ARBA00022967"/>
    </source>
</evidence>
<dbReference type="Gene3D" id="1.20.1110.10">
    <property type="entry name" value="Calcium-transporting ATPase, transmembrane domain"/>
    <property type="match status" value="1"/>
</dbReference>
<dbReference type="OMA" id="QLAVTFM"/>
<feature type="transmembrane region" description="Helical" evidence="15">
    <location>
        <begin position="861"/>
        <end position="882"/>
    </location>
</feature>